<reference evidence="3" key="1">
    <citation type="journal article" date="2011" name="PLoS Biol.">
        <title>Gene gain and loss during evolution of obligate parasitism in the white rust pathogen of Arabidopsis thaliana.</title>
        <authorList>
            <person name="Kemen E."/>
            <person name="Gardiner A."/>
            <person name="Schultz-Larsen T."/>
            <person name="Kemen A.C."/>
            <person name="Balmuth A.L."/>
            <person name="Robert-Seilaniantz A."/>
            <person name="Bailey K."/>
            <person name="Holub E."/>
            <person name="Studholme D.J."/>
            <person name="Maclean D."/>
            <person name="Jones J.D."/>
        </authorList>
    </citation>
    <scope>NUCLEOTIDE SEQUENCE</scope>
</reference>
<evidence type="ECO:0000259" key="2">
    <source>
        <dbReference type="PROSITE" id="PS50106"/>
    </source>
</evidence>
<organism evidence="3">
    <name type="scientific">Albugo laibachii Nc14</name>
    <dbReference type="NCBI Taxonomy" id="890382"/>
    <lineage>
        <taxon>Eukaryota</taxon>
        <taxon>Sar</taxon>
        <taxon>Stramenopiles</taxon>
        <taxon>Oomycota</taxon>
        <taxon>Peronosporomycetes</taxon>
        <taxon>Albuginales</taxon>
        <taxon>Albuginaceae</taxon>
        <taxon>Albugo</taxon>
    </lineage>
</organism>
<evidence type="ECO:0000313" key="3">
    <source>
        <dbReference type="EMBL" id="CCA25659.1"/>
    </source>
</evidence>
<protein>
    <submittedName>
        <fullName evidence="3">Uncharacterized protein AlNc14C311G10494</fullName>
    </submittedName>
</protein>
<name>F0WW51_9STRA</name>
<accession>F0WW51</accession>
<feature type="domain" description="PDZ" evidence="2">
    <location>
        <begin position="303"/>
        <end position="389"/>
    </location>
</feature>
<sequence>MIQTLEESTIRWRFGYAGRALLAILNAAGYITNRYFLSPQLRAHAATPSQNQLKASGNPLPATAKHPTVYSHSQLCFKRQSLAIPMLCLGKKKTSTSSMTDMQDYIIKWEGGPLGITLRPELGLELPPVVCQILDENSIARLSGVLVGDLLISINGKKTTAIGFDRSVARLYRGKLPMLLHFRSPLKNHFDGGSKLPGSWRHRHLSFGFSNVGHTPILEDWNSTAESLTASDSVRISIPTKKLPPAIVPRKELRQFAEKRSLSDMDYLPGTSNACDDRLQRGFRLDQIKLASGRARERRKHKPVKVYRAVWRSGNLGISFIANSYHQIVVHSISEDSNPNRGEGMDRIEVGDILIRINSQNTKSLGFDNTLRCLQTMDRPLNLRFRKISRTILPSPTSAEATFLCSERSRTDQSEEEHDSVTPVSDSPAIPLKNPPKLHTSRTFTASSQLSFTASMMIVAKSSNKAIQDVEFAGLPLLSIKEESVQAQLLKVYAKACLASTLTPQRPYLKKGAIPILEDASFSNESNQ</sequence>
<gene>
    <name evidence="3" type="primary">AlNc14C311G10494</name>
    <name evidence="3" type="ORF">ALNC14_118030</name>
</gene>
<dbReference type="EMBL" id="FR824356">
    <property type="protein sequence ID" value="CCA25659.1"/>
    <property type="molecule type" value="Genomic_DNA"/>
</dbReference>
<dbReference type="AlphaFoldDB" id="F0WW51"/>
<feature type="region of interest" description="Disordered" evidence="1">
    <location>
        <begin position="407"/>
        <end position="438"/>
    </location>
</feature>
<reference evidence="3" key="2">
    <citation type="submission" date="2011-02" db="EMBL/GenBank/DDBJ databases">
        <authorList>
            <person name="MacLean D."/>
        </authorList>
    </citation>
    <scope>NUCLEOTIDE SEQUENCE</scope>
</reference>
<feature type="domain" description="PDZ" evidence="2">
    <location>
        <begin position="103"/>
        <end position="171"/>
    </location>
</feature>
<dbReference type="Gene3D" id="2.30.42.10">
    <property type="match status" value="2"/>
</dbReference>
<dbReference type="HOGENOM" id="CLU_516235_0_0_1"/>
<dbReference type="PROSITE" id="PS50106">
    <property type="entry name" value="PDZ"/>
    <property type="match status" value="2"/>
</dbReference>
<dbReference type="SUPFAM" id="SSF50156">
    <property type="entry name" value="PDZ domain-like"/>
    <property type="match status" value="2"/>
</dbReference>
<dbReference type="InterPro" id="IPR001478">
    <property type="entry name" value="PDZ"/>
</dbReference>
<evidence type="ECO:0000256" key="1">
    <source>
        <dbReference type="SAM" id="MobiDB-lite"/>
    </source>
</evidence>
<proteinExistence type="predicted"/>
<dbReference type="InterPro" id="IPR036034">
    <property type="entry name" value="PDZ_sf"/>
</dbReference>
<dbReference type="SMART" id="SM00228">
    <property type="entry name" value="PDZ"/>
    <property type="match status" value="2"/>
</dbReference>
<dbReference type="CDD" id="cd00136">
    <property type="entry name" value="PDZ_canonical"/>
    <property type="match status" value="1"/>
</dbReference>